<dbReference type="InterPro" id="IPR050134">
    <property type="entry name" value="NAD-dep_sirtuin_deacylases"/>
</dbReference>
<dbReference type="InterPro" id="IPR029035">
    <property type="entry name" value="DHS-like_NAD/FAD-binding_dom"/>
</dbReference>
<dbReference type="Pfam" id="PF02146">
    <property type="entry name" value="SIR2"/>
    <property type="match status" value="1"/>
</dbReference>
<dbReference type="STRING" id="1797197.A2Y75_07690"/>
<comment type="caution">
    <text evidence="6">The sequence shown here is derived from an EMBL/GenBank/DDBJ whole genome shotgun (WGS) entry which is preliminary data.</text>
</comment>
<keyword evidence="3" id="KW-0520">NAD</keyword>
<dbReference type="PROSITE" id="PS50305">
    <property type="entry name" value="SIRTUIN"/>
    <property type="match status" value="1"/>
</dbReference>
<dbReference type="Gene3D" id="3.40.50.1220">
    <property type="entry name" value="TPP-binding domain"/>
    <property type="match status" value="1"/>
</dbReference>
<name>A0A1F2WKE3_9ACTN</name>
<evidence type="ECO:0000313" key="7">
    <source>
        <dbReference type="Proteomes" id="UP000177876"/>
    </source>
</evidence>
<proteinExistence type="predicted"/>
<organism evidence="6 7">
    <name type="scientific">Candidatus Solincola sediminis</name>
    <dbReference type="NCBI Taxonomy" id="1797199"/>
    <lineage>
        <taxon>Bacteria</taxon>
        <taxon>Bacillati</taxon>
        <taxon>Actinomycetota</taxon>
        <taxon>Candidatus Geothermincolia</taxon>
        <taxon>Candidatus Geothermincolales</taxon>
        <taxon>Candidatus Geothermincolaceae</taxon>
        <taxon>Candidatus Solincola</taxon>
    </lineage>
</organism>
<dbReference type="SUPFAM" id="SSF52467">
    <property type="entry name" value="DHS-like NAD/FAD-binding domain"/>
    <property type="match status" value="1"/>
</dbReference>
<dbReference type="InterPro" id="IPR026591">
    <property type="entry name" value="Sirtuin_cat_small_dom_sf"/>
</dbReference>
<dbReference type="InterPro" id="IPR003000">
    <property type="entry name" value="Sirtuin"/>
</dbReference>
<dbReference type="AlphaFoldDB" id="A0A1F2WKE3"/>
<accession>A0A1F2WKE3</accession>
<evidence type="ECO:0000259" key="5">
    <source>
        <dbReference type="PROSITE" id="PS50305"/>
    </source>
</evidence>
<dbReference type="CDD" id="cd01407">
    <property type="entry name" value="SIR2-fam"/>
    <property type="match status" value="1"/>
</dbReference>
<dbReference type="Gene3D" id="3.30.1600.10">
    <property type="entry name" value="SIR2/SIRT2 'Small Domain"/>
    <property type="match status" value="1"/>
</dbReference>
<evidence type="ECO:0000256" key="1">
    <source>
        <dbReference type="ARBA" id="ARBA00012928"/>
    </source>
</evidence>
<dbReference type="EMBL" id="MELK01000035">
    <property type="protein sequence ID" value="OFW57317.1"/>
    <property type="molecule type" value="Genomic_DNA"/>
</dbReference>
<comment type="caution">
    <text evidence="4">Lacks conserved residue(s) required for the propagation of feature annotation.</text>
</comment>
<dbReference type="GO" id="GO:0017136">
    <property type="term" value="F:histone deacetylase activity, NAD-dependent"/>
    <property type="evidence" value="ECO:0007669"/>
    <property type="project" value="TreeGrafter"/>
</dbReference>
<dbReference type="PANTHER" id="PTHR11085">
    <property type="entry name" value="NAD-DEPENDENT PROTEIN DEACYLASE SIRTUIN-5, MITOCHONDRIAL-RELATED"/>
    <property type="match status" value="1"/>
</dbReference>
<feature type="domain" description="Deacetylase sirtuin-type" evidence="5">
    <location>
        <begin position="1"/>
        <end position="244"/>
    </location>
</feature>
<protein>
    <recommendedName>
        <fullName evidence="1">protein acetyllysine N-acetyltransferase</fullName>
        <ecNumber evidence="1">2.3.1.286</ecNumber>
    </recommendedName>
</protein>
<evidence type="ECO:0000256" key="3">
    <source>
        <dbReference type="ARBA" id="ARBA00023027"/>
    </source>
</evidence>
<evidence type="ECO:0000313" key="6">
    <source>
        <dbReference type="EMBL" id="OFW57317.1"/>
    </source>
</evidence>
<reference evidence="6 7" key="1">
    <citation type="journal article" date="2016" name="Nat. Commun.">
        <title>Thousands of microbial genomes shed light on interconnected biogeochemical processes in an aquifer system.</title>
        <authorList>
            <person name="Anantharaman K."/>
            <person name="Brown C.T."/>
            <person name="Hug L.A."/>
            <person name="Sharon I."/>
            <person name="Castelle C.J."/>
            <person name="Probst A.J."/>
            <person name="Thomas B.C."/>
            <person name="Singh A."/>
            <person name="Wilkins M.J."/>
            <person name="Karaoz U."/>
            <person name="Brodie E.L."/>
            <person name="Williams K.H."/>
            <person name="Hubbard S.S."/>
            <person name="Banfield J.F."/>
        </authorList>
    </citation>
    <scope>NUCLEOTIDE SEQUENCE [LARGE SCALE GENOMIC DNA]</scope>
</reference>
<dbReference type="Proteomes" id="UP000177876">
    <property type="component" value="Unassembled WGS sequence"/>
</dbReference>
<dbReference type="EC" id="2.3.1.286" evidence="1"/>
<dbReference type="InterPro" id="IPR026590">
    <property type="entry name" value="Ssirtuin_cat_dom"/>
</dbReference>
<sequence>MILEASQVVALTGAGISVESGIPDFRSPGGLWTRYDPLLYGSYESFLSHPERFWEMAKELNPTLENAYPNAAHYALAELEELGKCKAVITQNIDDLHQRAGSSLVLELHGTHRTGHCMICHRLFTLDEMHELSHNNEIVPRHLEDGGAIKPDVVLFGEPLSALMLSKSAELAASSDLMLIIGCSLEVYPAAGLPAYTKRRNGKLIIFNIVPTYDEDEADLVCYGNAGEVLPQVVEGYKRLVGII</sequence>
<dbReference type="NCBIfam" id="NF001753">
    <property type="entry name" value="PRK00481.1-3"/>
    <property type="match status" value="1"/>
</dbReference>
<gene>
    <name evidence="6" type="ORF">A2Y75_07690</name>
</gene>
<evidence type="ECO:0000256" key="2">
    <source>
        <dbReference type="ARBA" id="ARBA00022679"/>
    </source>
</evidence>
<keyword evidence="2" id="KW-0808">Transferase</keyword>
<dbReference type="GO" id="GO:0070403">
    <property type="term" value="F:NAD+ binding"/>
    <property type="evidence" value="ECO:0007669"/>
    <property type="project" value="InterPro"/>
</dbReference>
<dbReference type="PANTHER" id="PTHR11085:SF10">
    <property type="entry name" value="NAD-DEPENDENT PROTEIN DEACYLASE SIRTUIN-5, MITOCHONDRIAL-RELATED"/>
    <property type="match status" value="1"/>
</dbReference>
<evidence type="ECO:0000256" key="4">
    <source>
        <dbReference type="PROSITE-ProRule" id="PRU00236"/>
    </source>
</evidence>